<gene>
    <name evidence="4" type="ORF">Lalb_Chr16g0392281</name>
</gene>
<keyword evidence="2" id="KW-0472">Membrane</keyword>
<protein>
    <submittedName>
        <fullName evidence="4">Putative PMR5 domain, trichome birefringence-like family</fullName>
    </submittedName>
</protein>
<feature type="domain" description="Trichome birefringence-like N-terminal" evidence="3">
    <location>
        <begin position="205"/>
        <end position="258"/>
    </location>
</feature>
<keyword evidence="5" id="KW-1185">Reference proteome</keyword>
<name>A0A6A4PDX9_LUPAL</name>
<dbReference type="Proteomes" id="UP000447434">
    <property type="component" value="Chromosome 16"/>
</dbReference>
<proteinExistence type="predicted"/>
<feature type="region of interest" description="Disordered" evidence="1">
    <location>
        <begin position="142"/>
        <end position="177"/>
    </location>
</feature>
<dbReference type="InterPro" id="IPR025846">
    <property type="entry name" value="TBL_N"/>
</dbReference>
<keyword evidence="2" id="KW-0812">Transmembrane</keyword>
<reference evidence="5" key="1">
    <citation type="journal article" date="2020" name="Nat. Commun.">
        <title>Genome sequence of the cluster root forming white lupin.</title>
        <authorList>
            <person name="Hufnagel B."/>
            <person name="Marques A."/>
            <person name="Soriano A."/>
            <person name="Marques L."/>
            <person name="Divol F."/>
            <person name="Doumas P."/>
            <person name="Sallet E."/>
            <person name="Mancinotti D."/>
            <person name="Carrere S."/>
            <person name="Marande W."/>
            <person name="Arribat S."/>
            <person name="Keller J."/>
            <person name="Huneau C."/>
            <person name="Blein T."/>
            <person name="Aime D."/>
            <person name="Laguerre M."/>
            <person name="Taylor J."/>
            <person name="Schubert V."/>
            <person name="Nelson M."/>
            <person name="Geu-Flores F."/>
            <person name="Crespi M."/>
            <person name="Gallardo-Guerrero K."/>
            <person name="Delaux P.-M."/>
            <person name="Salse J."/>
            <person name="Berges H."/>
            <person name="Guyot R."/>
            <person name="Gouzy J."/>
            <person name="Peret B."/>
        </authorList>
    </citation>
    <scope>NUCLEOTIDE SEQUENCE [LARGE SCALE GENOMIC DNA]</scope>
    <source>
        <strain evidence="5">cv. Amiga</strain>
    </source>
</reference>
<dbReference type="PANTHER" id="PTHR32285">
    <property type="entry name" value="PROTEIN TRICHOME BIREFRINGENCE-LIKE 9-RELATED"/>
    <property type="match status" value="1"/>
</dbReference>
<accession>A0A6A4PDX9</accession>
<evidence type="ECO:0000313" key="5">
    <source>
        <dbReference type="Proteomes" id="UP000447434"/>
    </source>
</evidence>
<dbReference type="OrthoDB" id="1739662at2759"/>
<dbReference type="GO" id="GO:0016413">
    <property type="term" value="F:O-acetyltransferase activity"/>
    <property type="evidence" value="ECO:0007669"/>
    <property type="project" value="InterPro"/>
</dbReference>
<organism evidence="4 5">
    <name type="scientific">Lupinus albus</name>
    <name type="common">White lupine</name>
    <name type="synonym">Lupinus termis</name>
    <dbReference type="NCBI Taxonomy" id="3870"/>
    <lineage>
        <taxon>Eukaryota</taxon>
        <taxon>Viridiplantae</taxon>
        <taxon>Streptophyta</taxon>
        <taxon>Embryophyta</taxon>
        <taxon>Tracheophyta</taxon>
        <taxon>Spermatophyta</taxon>
        <taxon>Magnoliopsida</taxon>
        <taxon>eudicotyledons</taxon>
        <taxon>Gunneridae</taxon>
        <taxon>Pentapetalae</taxon>
        <taxon>rosids</taxon>
        <taxon>fabids</taxon>
        <taxon>Fabales</taxon>
        <taxon>Fabaceae</taxon>
        <taxon>Papilionoideae</taxon>
        <taxon>50 kb inversion clade</taxon>
        <taxon>genistoids sensu lato</taxon>
        <taxon>core genistoids</taxon>
        <taxon>Genisteae</taxon>
        <taxon>Lupinus</taxon>
    </lineage>
</organism>
<evidence type="ECO:0000256" key="2">
    <source>
        <dbReference type="SAM" id="Phobius"/>
    </source>
</evidence>
<dbReference type="PANTHER" id="PTHR32285:SF208">
    <property type="entry name" value="PROTEIN TRICHOME BIREFRINGENCE-LIKE 2"/>
    <property type="match status" value="1"/>
</dbReference>
<dbReference type="InterPro" id="IPR029962">
    <property type="entry name" value="TBL"/>
</dbReference>
<dbReference type="Pfam" id="PF14416">
    <property type="entry name" value="PMR5N"/>
    <property type="match status" value="1"/>
</dbReference>
<feature type="compositionally biased region" description="Polar residues" evidence="1">
    <location>
        <begin position="164"/>
        <end position="173"/>
    </location>
</feature>
<feature type="transmembrane region" description="Helical" evidence="2">
    <location>
        <begin position="23"/>
        <end position="43"/>
    </location>
</feature>
<dbReference type="AlphaFoldDB" id="A0A6A4PDX9"/>
<evidence type="ECO:0000313" key="4">
    <source>
        <dbReference type="EMBL" id="KAE9597977.1"/>
    </source>
</evidence>
<evidence type="ECO:0000259" key="3">
    <source>
        <dbReference type="Pfam" id="PF14416"/>
    </source>
</evidence>
<keyword evidence="2" id="KW-1133">Transmembrane helix</keyword>
<feature type="compositionally biased region" description="Polar residues" evidence="1">
    <location>
        <begin position="145"/>
        <end position="157"/>
    </location>
</feature>
<dbReference type="EMBL" id="WOCE01000016">
    <property type="protein sequence ID" value="KAE9597977.1"/>
    <property type="molecule type" value="Genomic_DNA"/>
</dbReference>
<comment type="caution">
    <text evidence="4">The sequence shown here is derived from an EMBL/GenBank/DDBJ whole genome shotgun (WGS) entry which is preliminary data.</text>
</comment>
<sequence length="275" mass="31011">MFLSMDMKRLAFTEPFLSHRRKVFSGFSLGVAVSLIFFTLLFFCYSLRSPKFEVFLPGFDSVGPNISFSSCPFNNNNHSSSLSFTENGNNASMHAQKTNVNNDIVVADKGDFFNPNIVSEKSGVENSSRIAKDVGLFDDERRVPSKSNLSGKGTQKTSKGDLLKNSNVGNSSYKGKLGRDLSKKNNVIVIHNDFKVKKVQVGLYEKCDIFDGKWVRDDSKPYYPSGSCPFIDRDFDCYLNGRPDSQYVKWKWQPNGCNIPRYDYSLSLTTTMMCN</sequence>
<evidence type="ECO:0000256" key="1">
    <source>
        <dbReference type="SAM" id="MobiDB-lite"/>
    </source>
</evidence>
<dbReference type="GO" id="GO:0005794">
    <property type="term" value="C:Golgi apparatus"/>
    <property type="evidence" value="ECO:0007669"/>
    <property type="project" value="TreeGrafter"/>
</dbReference>